<name>A0A0A8Y167_ARUDO</name>
<evidence type="ECO:0000313" key="2">
    <source>
        <dbReference type="EMBL" id="JAD18745.1"/>
    </source>
</evidence>
<reference evidence="2" key="1">
    <citation type="submission" date="2014-09" db="EMBL/GenBank/DDBJ databases">
        <authorList>
            <person name="Magalhaes I.L.F."/>
            <person name="Oliveira U."/>
            <person name="Santos F.R."/>
            <person name="Vidigal T.H.D.A."/>
            <person name="Brescovit A.D."/>
            <person name="Santos A.J."/>
        </authorList>
    </citation>
    <scope>NUCLEOTIDE SEQUENCE</scope>
    <source>
        <tissue evidence="2">Shoot tissue taken approximately 20 cm above the soil surface</tissue>
    </source>
</reference>
<proteinExistence type="predicted"/>
<evidence type="ECO:0000256" key="1">
    <source>
        <dbReference type="SAM" id="MobiDB-lite"/>
    </source>
</evidence>
<protein>
    <submittedName>
        <fullName evidence="2">Uncharacterized protein</fullName>
    </submittedName>
</protein>
<organism evidence="2">
    <name type="scientific">Arundo donax</name>
    <name type="common">Giant reed</name>
    <name type="synonym">Donax arundinaceus</name>
    <dbReference type="NCBI Taxonomy" id="35708"/>
    <lineage>
        <taxon>Eukaryota</taxon>
        <taxon>Viridiplantae</taxon>
        <taxon>Streptophyta</taxon>
        <taxon>Embryophyta</taxon>
        <taxon>Tracheophyta</taxon>
        <taxon>Spermatophyta</taxon>
        <taxon>Magnoliopsida</taxon>
        <taxon>Liliopsida</taxon>
        <taxon>Poales</taxon>
        <taxon>Poaceae</taxon>
        <taxon>PACMAD clade</taxon>
        <taxon>Arundinoideae</taxon>
        <taxon>Arundineae</taxon>
        <taxon>Arundo</taxon>
    </lineage>
</organism>
<reference evidence="2" key="2">
    <citation type="journal article" date="2015" name="Data Brief">
        <title>Shoot transcriptome of the giant reed, Arundo donax.</title>
        <authorList>
            <person name="Barrero R.A."/>
            <person name="Guerrero F.D."/>
            <person name="Moolhuijzen P."/>
            <person name="Goolsby J.A."/>
            <person name="Tidwell J."/>
            <person name="Bellgard S.E."/>
            <person name="Bellgard M.I."/>
        </authorList>
    </citation>
    <scope>NUCLEOTIDE SEQUENCE</scope>
    <source>
        <tissue evidence="2">Shoot tissue taken approximately 20 cm above the soil surface</tissue>
    </source>
</reference>
<accession>A0A0A8Y167</accession>
<sequence length="57" mass="6113">MPKPLKDPISNGGYEQVASDQNNSSSKIEGFDEENRASTQDDASIQDDQSGSLPKEG</sequence>
<dbReference type="EMBL" id="GBRH01279150">
    <property type="protein sequence ID" value="JAD18745.1"/>
    <property type="molecule type" value="Transcribed_RNA"/>
</dbReference>
<feature type="compositionally biased region" description="Polar residues" evidence="1">
    <location>
        <begin position="37"/>
        <end position="57"/>
    </location>
</feature>
<feature type="compositionally biased region" description="Polar residues" evidence="1">
    <location>
        <begin position="18"/>
        <end position="27"/>
    </location>
</feature>
<dbReference type="AlphaFoldDB" id="A0A0A8Y167"/>
<feature type="region of interest" description="Disordered" evidence="1">
    <location>
        <begin position="1"/>
        <end position="57"/>
    </location>
</feature>